<dbReference type="EMBL" id="JANURU010000012">
    <property type="protein sequence ID" value="MDL0147323.1"/>
    <property type="molecule type" value="Genomic_DNA"/>
</dbReference>
<evidence type="ECO:0000256" key="3">
    <source>
        <dbReference type="ARBA" id="ARBA00022705"/>
    </source>
</evidence>
<dbReference type="Pfam" id="PF00772">
    <property type="entry name" value="DnaB"/>
    <property type="match status" value="1"/>
</dbReference>
<feature type="region of interest" description="Disordered" evidence="13">
    <location>
        <begin position="392"/>
        <end position="431"/>
    </location>
</feature>
<keyword evidence="6 12" id="KW-0347">Helicase</keyword>
<dbReference type="SUPFAM" id="SSF52540">
    <property type="entry name" value="P-loop containing nucleoside triphosphate hydrolases"/>
    <property type="match status" value="1"/>
</dbReference>
<dbReference type="EC" id="5.6.2.3" evidence="11 12"/>
<sequence length="460" mass="51916">MNNEEHYDLDLERMILSSCLLGGGEVYANIAGDIEIKDFSLKAHQDIFKAIVSCVNAGEPIGLSFLKKYGKLDEQILNEIIATPSMINISAYAKELREKSIKRQLLSFAHLLPSRISANRAVSEISDELSKDIFTIISRVNSADIKNVNEVLGELLEEFKRQKSLENKHIIGLESGFSELDDKTKGFKGGELIIVAARPGMGKTTLCLNFIDRVLRQGKGVVMFSLEMPGIQIMQRLLASKTSIPLQKIITADLNDEEWERVGDACNYYSKTKFFLYDSGYASITDIRAILRRLKSQESDISLCVVDYIGLMMSHSNFSDRHLQVSEISRGLKLLARELDMPIIALSQLNRSLESRSNKRPMLSDLRESGAIEQDADTILFVYRDEVYREQEEKERENKAKAEGKDYRPNFVPNPRQESAEIIIGKNRNGPVGTAEVEFQKENSRFVDKPHGMSETTFEG</sequence>
<evidence type="ECO:0000256" key="7">
    <source>
        <dbReference type="ARBA" id="ARBA00022840"/>
    </source>
</evidence>
<dbReference type="InterPro" id="IPR007694">
    <property type="entry name" value="DNA_helicase_DnaB-like_C"/>
</dbReference>
<evidence type="ECO:0000313" key="15">
    <source>
        <dbReference type="EMBL" id="MDL0147323.1"/>
    </source>
</evidence>
<dbReference type="InterPro" id="IPR036185">
    <property type="entry name" value="DNA_heli_DnaB-like_N_sf"/>
</dbReference>
<dbReference type="Gene3D" id="3.40.50.300">
    <property type="entry name" value="P-loop containing nucleotide triphosphate hydrolases"/>
    <property type="match status" value="1"/>
</dbReference>
<evidence type="ECO:0000256" key="9">
    <source>
        <dbReference type="ARBA" id="ARBA00023235"/>
    </source>
</evidence>
<evidence type="ECO:0000256" key="2">
    <source>
        <dbReference type="ARBA" id="ARBA00022515"/>
    </source>
</evidence>
<dbReference type="Pfam" id="PF03796">
    <property type="entry name" value="DnaB_C"/>
    <property type="match status" value="1"/>
</dbReference>
<dbReference type="Gene3D" id="1.10.860.10">
    <property type="entry name" value="DNAb Helicase, Chain A"/>
    <property type="match status" value="1"/>
</dbReference>
<dbReference type="InterPro" id="IPR027417">
    <property type="entry name" value="P-loop_NTPase"/>
</dbReference>
<comment type="function">
    <text evidence="12">The main replicative DNA helicase, it participates in initiation and elongation during chromosome replication. Travels ahead of the DNA replisome, separating dsDNA into templates for DNA synthesis. A processive ATP-dependent 5'-3' DNA helicase it has DNA-dependent ATPase activity.</text>
</comment>
<keyword evidence="4 12" id="KW-0547">Nucleotide-binding</keyword>
<gene>
    <name evidence="15" type="ORF">NYG95_06830</name>
</gene>
<dbReference type="NCBIfam" id="TIGR00665">
    <property type="entry name" value="DnaB"/>
    <property type="match status" value="1"/>
</dbReference>
<comment type="caution">
    <text evidence="15">The sequence shown here is derived from an EMBL/GenBank/DDBJ whole genome shotgun (WGS) entry which is preliminary data.</text>
</comment>
<comment type="catalytic activity">
    <reaction evidence="10 12">
        <text>ATP + H2O = ADP + phosphate + H(+)</text>
        <dbReference type="Rhea" id="RHEA:13065"/>
        <dbReference type="ChEBI" id="CHEBI:15377"/>
        <dbReference type="ChEBI" id="CHEBI:15378"/>
        <dbReference type="ChEBI" id="CHEBI:30616"/>
        <dbReference type="ChEBI" id="CHEBI:43474"/>
        <dbReference type="ChEBI" id="CHEBI:456216"/>
        <dbReference type="EC" id="5.6.2.3"/>
    </reaction>
</comment>
<dbReference type="RefSeq" id="WP_270977749.1">
    <property type="nucleotide sequence ID" value="NZ_JANURS010000012.1"/>
</dbReference>
<evidence type="ECO:0000256" key="4">
    <source>
        <dbReference type="ARBA" id="ARBA00022741"/>
    </source>
</evidence>
<dbReference type="SMART" id="SM00382">
    <property type="entry name" value="AAA"/>
    <property type="match status" value="1"/>
</dbReference>
<reference evidence="15" key="1">
    <citation type="submission" date="2022-08" db="EMBL/GenBank/DDBJ databases">
        <authorList>
            <person name="Wang H."/>
        </authorList>
    </citation>
    <scope>NUCLEOTIDE SEQUENCE</scope>
    <source>
        <strain evidence="15">XJK33-1</strain>
    </source>
</reference>
<keyword evidence="3 12" id="KW-0235">DNA replication</keyword>
<keyword evidence="2 12" id="KW-0639">Primosome</keyword>
<name>A0ABT7I4Z1_9BACT</name>
<feature type="domain" description="SF4 helicase" evidence="14">
    <location>
        <begin position="166"/>
        <end position="453"/>
    </location>
</feature>
<dbReference type="GO" id="GO:0016787">
    <property type="term" value="F:hydrolase activity"/>
    <property type="evidence" value="ECO:0007669"/>
    <property type="project" value="UniProtKB-KW"/>
</dbReference>
<evidence type="ECO:0000313" key="16">
    <source>
        <dbReference type="Proteomes" id="UP001176223"/>
    </source>
</evidence>
<reference evidence="15" key="2">
    <citation type="journal article" date="2023" name="Microorganisms">
        <title>Isolation and Genomic Characteristics of Cat-Borne Campylobacter felis sp. nov. and Sheep-Borne Campylobacter ovis sp. nov.</title>
        <authorList>
            <person name="Wang H."/>
            <person name="Li Y."/>
            <person name="Gu Y."/>
            <person name="Zhou G."/>
            <person name="Chen X."/>
            <person name="Zhang X."/>
            <person name="Shao Z."/>
            <person name="Zhang J."/>
            <person name="Zhang M."/>
        </authorList>
    </citation>
    <scope>NUCLEOTIDE SEQUENCE</scope>
    <source>
        <strain evidence="15">XJK33-1</strain>
    </source>
</reference>
<evidence type="ECO:0000259" key="14">
    <source>
        <dbReference type="PROSITE" id="PS51199"/>
    </source>
</evidence>
<evidence type="ECO:0000256" key="12">
    <source>
        <dbReference type="RuleBase" id="RU362085"/>
    </source>
</evidence>
<dbReference type="Proteomes" id="UP001176223">
    <property type="component" value="Unassembled WGS sequence"/>
</dbReference>
<dbReference type="PROSITE" id="PS51199">
    <property type="entry name" value="SF4_HELICASE"/>
    <property type="match status" value="1"/>
</dbReference>
<dbReference type="InterPro" id="IPR007693">
    <property type="entry name" value="DNA_helicase_DnaB-like_N"/>
</dbReference>
<comment type="similarity">
    <text evidence="1 12">Belongs to the helicase family. DnaB subfamily.</text>
</comment>
<protein>
    <recommendedName>
        <fullName evidence="11 12">Replicative DNA helicase</fullName>
        <ecNumber evidence="11 12">5.6.2.3</ecNumber>
    </recommendedName>
</protein>
<keyword evidence="16" id="KW-1185">Reference proteome</keyword>
<evidence type="ECO:0000256" key="8">
    <source>
        <dbReference type="ARBA" id="ARBA00023125"/>
    </source>
</evidence>
<dbReference type="InterPro" id="IPR016136">
    <property type="entry name" value="DNA_helicase_N/primase_C"/>
</dbReference>
<dbReference type="PANTHER" id="PTHR30153:SF2">
    <property type="entry name" value="REPLICATIVE DNA HELICASE"/>
    <property type="match status" value="1"/>
</dbReference>
<dbReference type="InterPro" id="IPR007692">
    <property type="entry name" value="DNA_helicase_DnaB"/>
</dbReference>
<keyword evidence="9" id="KW-0413">Isomerase</keyword>
<organism evidence="15 16">
    <name type="scientific">Campylobacter felis</name>
    <dbReference type="NCBI Taxonomy" id="2974565"/>
    <lineage>
        <taxon>Bacteria</taxon>
        <taxon>Pseudomonadati</taxon>
        <taxon>Campylobacterota</taxon>
        <taxon>Epsilonproteobacteria</taxon>
        <taxon>Campylobacterales</taxon>
        <taxon>Campylobacteraceae</taxon>
        <taxon>Campylobacter</taxon>
    </lineage>
</organism>
<feature type="compositionally biased region" description="Basic and acidic residues" evidence="13">
    <location>
        <begin position="392"/>
        <end position="408"/>
    </location>
</feature>
<evidence type="ECO:0000256" key="6">
    <source>
        <dbReference type="ARBA" id="ARBA00022806"/>
    </source>
</evidence>
<dbReference type="NCBIfam" id="NF006306">
    <property type="entry name" value="PRK08506.1"/>
    <property type="match status" value="1"/>
</dbReference>
<proteinExistence type="inferred from homology"/>
<keyword evidence="8 12" id="KW-0238">DNA-binding</keyword>
<dbReference type="SUPFAM" id="SSF48024">
    <property type="entry name" value="N-terminal domain of DnaB helicase"/>
    <property type="match status" value="1"/>
</dbReference>
<dbReference type="InterPro" id="IPR003593">
    <property type="entry name" value="AAA+_ATPase"/>
</dbReference>
<dbReference type="CDD" id="cd00984">
    <property type="entry name" value="DnaB_C"/>
    <property type="match status" value="1"/>
</dbReference>
<evidence type="ECO:0000256" key="5">
    <source>
        <dbReference type="ARBA" id="ARBA00022801"/>
    </source>
</evidence>
<evidence type="ECO:0000256" key="1">
    <source>
        <dbReference type="ARBA" id="ARBA00008428"/>
    </source>
</evidence>
<accession>A0ABT7I4Z1</accession>
<dbReference type="GO" id="GO:0003678">
    <property type="term" value="F:DNA helicase activity"/>
    <property type="evidence" value="ECO:0007669"/>
    <property type="project" value="UniProtKB-EC"/>
</dbReference>
<dbReference type="PANTHER" id="PTHR30153">
    <property type="entry name" value="REPLICATIVE DNA HELICASE DNAB"/>
    <property type="match status" value="1"/>
</dbReference>
<evidence type="ECO:0000256" key="10">
    <source>
        <dbReference type="ARBA" id="ARBA00048954"/>
    </source>
</evidence>
<evidence type="ECO:0000256" key="11">
    <source>
        <dbReference type="NCBIfam" id="TIGR00665"/>
    </source>
</evidence>
<evidence type="ECO:0000256" key="13">
    <source>
        <dbReference type="SAM" id="MobiDB-lite"/>
    </source>
</evidence>
<keyword evidence="5 12" id="KW-0378">Hydrolase</keyword>
<keyword evidence="7 12" id="KW-0067">ATP-binding</keyword>